<organism evidence="1">
    <name type="scientific">bioreactor metagenome</name>
    <dbReference type="NCBI Taxonomy" id="1076179"/>
    <lineage>
        <taxon>unclassified sequences</taxon>
        <taxon>metagenomes</taxon>
        <taxon>ecological metagenomes</taxon>
    </lineage>
</organism>
<dbReference type="EMBL" id="VSSQ01111322">
    <property type="protein sequence ID" value="MPN48730.1"/>
    <property type="molecule type" value="Genomic_DNA"/>
</dbReference>
<gene>
    <name evidence="1" type="ORF">SDC9_196342</name>
</gene>
<name>A0A645IC71_9ZZZZ</name>
<comment type="caution">
    <text evidence="1">The sequence shown here is derived from an EMBL/GenBank/DDBJ whole genome shotgun (WGS) entry which is preliminary data.</text>
</comment>
<dbReference type="AlphaFoldDB" id="A0A645IC71"/>
<reference evidence="1" key="1">
    <citation type="submission" date="2019-08" db="EMBL/GenBank/DDBJ databases">
        <authorList>
            <person name="Kucharzyk K."/>
            <person name="Murdoch R.W."/>
            <person name="Higgins S."/>
            <person name="Loffler F."/>
        </authorList>
    </citation>
    <scope>NUCLEOTIDE SEQUENCE</scope>
</reference>
<accession>A0A645IC71</accession>
<evidence type="ECO:0000313" key="1">
    <source>
        <dbReference type="EMBL" id="MPN48730.1"/>
    </source>
</evidence>
<proteinExistence type="predicted"/>
<protein>
    <submittedName>
        <fullName evidence="1">Uncharacterized protein</fullName>
    </submittedName>
</protein>
<sequence>MVSSQACRTRLATRLRASHALTGLSPRVEPLSRKVAESTPLAAFNMTDLDILDTRSPALANPTMRSSCSNQGMRRLRSVSLISRSLPKIFAVSIGGSETTLSHVESRDSVASVRRIAPSFISASQCLAERGSGAETLGALASIKVSSSADNPSCQPLAKSMTFLRWMPIGSNEKS</sequence>